<dbReference type="InterPro" id="IPR035331">
    <property type="entry name" value="Binary_toxB_3"/>
</dbReference>
<proteinExistence type="predicted"/>
<evidence type="ECO:0000313" key="5">
    <source>
        <dbReference type="Proteomes" id="UP000239833"/>
    </source>
</evidence>
<dbReference type="Proteomes" id="UP000239833">
    <property type="component" value="Chromosome"/>
</dbReference>
<dbReference type="PRINTS" id="PR01391">
    <property type="entry name" value="BINARYTOXINB"/>
</dbReference>
<dbReference type="SUPFAM" id="SSF56988">
    <property type="entry name" value="Anthrax protective antigen"/>
    <property type="match status" value="1"/>
</dbReference>
<dbReference type="Gene3D" id="3.90.182.10">
    <property type="entry name" value="Toxin - Anthrax Protective Antigen,domain 1"/>
    <property type="match status" value="1"/>
</dbReference>
<dbReference type="Gene3D" id="2.80.10.50">
    <property type="match status" value="1"/>
</dbReference>
<evidence type="ECO:0000259" key="2">
    <source>
        <dbReference type="Pfam" id="PF17475"/>
    </source>
</evidence>
<evidence type="ECO:0000313" key="4">
    <source>
        <dbReference type="EMBL" id="AVF24769.1"/>
    </source>
</evidence>
<dbReference type="Gene3D" id="3.10.20.110">
    <property type="match status" value="1"/>
</dbReference>
<protein>
    <submittedName>
        <fullName evidence="4">Toxin-like protein</fullName>
    </submittedName>
</protein>
<feature type="domain" description="Clostridial binary toxin B/anthrax toxin PA" evidence="3">
    <location>
        <begin position="461"/>
        <end position="572"/>
    </location>
</feature>
<evidence type="ECO:0000259" key="3">
    <source>
        <dbReference type="Pfam" id="PF17476"/>
    </source>
</evidence>
<dbReference type="Pfam" id="PF17475">
    <property type="entry name" value="Binary_toxB_2"/>
    <property type="match status" value="1"/>
</dbReference>
<dbReference type="InterPro" id="IPR003896">
    <property type="entry name" value="Bacterial_exotoxin_B"/>
</dbReference>
<reference evidence="5" key="1">
    <citation type="submission" date="2017-02" db="EMBL/GenBank/DDBJ databases">
        <title>Delineation of Paenibacillus larvae strains originating from foulbrood outbreaks.</title>
        <authorList>
            <person name="Beims H."/>
            <person name="Bunk B."/>
            <person name="Sproeer C."/>
            <person name="Mohr K.I."/>
            <person name="Pradella S."/>
            <person name="Guenther G."/>
            <person name="Rohde M."/>
            <person name="von der Ohe W."/>
            <person name="Steinert M."/>
        </authorList>
    </citation>
    <scope>NUCLEOTIDE SEQUENCE [LARGE SCALE GENOMIC DNA]</scope>
    <source>
        <strain evidence="5">Eric_III</strain>
    </source>
</reference>
<dbReference type="InterPro" id="IPR037149">
    <property type="entry name" value="PA_heptamer_dom_sf"/>
</dbReference>
<dbReference type="EMBL" id="CP019655">
    <property type="protein sequence ID" value="AVF24769.1"/>
    <property type="molecule type" value="Genomic_DNA"/>
</dbReference>
<feature type="domain" description="Protective antigen heptamerisation" evidence="2">
    <location>
        <begin position="250"/>
        <end position="451"/>
    </location>
</feature>
<name>A0A2L1TVR0_9BACL</name>
<dbReference type="CDD" id="cd00161">
    <property type="entry name" value="beta-trefoil_Ricin-like"/>
    <property type="match status" value="1"/>
</dbReference>
<dbReference type="Gene3D" id="2.60.120.240">
    <property type="entry name" value="Protective antigen, heptamerisation domain"/>
    <property type="match status" value="1"/>
</dbReference>
<dbReference type="RefSeq" id="WP_079940508.1">
    <property type="nucleotide sequence ID" value="NZ_CP019655.1"/>
</dbReference>
<organism evidence="4 5">
    <name type="scientific">Paenibacillus larvae subsp. larvae</name>
    <dbReference type="NCBI Taxonomy" id="147375"/>
    <lineage>
        <taxon>Bacteria</taxon>
        <taxon>Bacillati</taxon>
        <taxon>Bacillota</taxon>
        <taxon>Bacilli</taxon>
        <taxon>Bacillales</taxon>
        <taxon>Paenibacillaceae</taxon>
        <taxon>Paenibacillus</taxon>
    </lineage>
</organism>
<dbReference type="Pfam" id="PF17476">
    <property type="entry name" value="Binary_toxB_3"/>
    <property type="match status" value="1"/>
</dbReference>
<dbReference type="InterPro" id="IPR027439">
    <property type="entry name" value="PA_heptamer_dom"/>
</dbReference>
<accession>A0A2L1TVR0</accession>
<dbReference type="AlphaFoldDB" id="A0A2L1TVR0"/>
<feature type="domain" description="Protective antigen Ca-binding" evidence="1">
    <location>
        <begin position="163"/>
        <end position="247"/>
    </location>
</feature>
<dbReference type="InterPro" id="IPR035088">
    <property type="entry name" value="PA_Ca-bd"/>
</dbReference>
<dbReference type="InterPro" id="IPR035992">
    <property type="entry name" value="Ricin_B-like_lectins"/>
</dbReference>
<evidence type="ECO:0000259" key="1">
    <source>
        <dbReference type="Pfam" id="PF03495"/>
    </source>
</evidence>
<dbReference type="Pfam" id="PF03495">
    <property type="entry name" value="Binary_toxB"/>
    <property type="match status" value="1"/>
</dbReference>
<sequence>MIQTEEKMLKAVGQFFYGDNFNELAFVVARGINGFKLDNRTLNGVDFKTTIQSVRWLANFTPKESGVYTFTINPHYFAHILIDGENAKDQEIQLEAGKSYPFVVAYFGNPMTEQEELLQLDVHYTFNQQETKEIEVETFSIPEIISFESLPMGTDSRTENKLPDTDEDGICDEWEVNGYYVKNNIAVFPWPKEGSQEEKELIKQGFKKFVSNPYESHTAGDPYSDLEKASGALDRTIHKVARDPLVAAYPSITVGMEELILSNNENISSTKGKTVSRSTSSSVSDSNTLGIDVSTGFSLFQGFSASVTGHYSHSSTHTVDSSNTSGQNWQHQLELNTGQSAYMNANVRYYNTGTAPVYNLVPTTNLVLGRQTIATVTGQLNQRSLSLTPGQTYPKQHLHGVALNTIDQFSSAPIALNINQLDRLESGEKLKLETTQFQGAFAKRSPAGGQVVLEENEWAHYMPQIESVTAGILINMGGNRFIERRIAAKDHLNPNDRTPELTLGEALEKSIGMFLDKENKNFYFIDEETGNRHIISPDLVHLVFDKKTEKKIKEEQERKPDIKTIYGMTIRPEMNIQINVPVLYDDFTENSDKWSGGDYDTEHALYKGQCYEIGKEKEGVYRNFSLERNATYLIVMAVKGSPTKDKNIIVEIDGITGVKEFGNFKVDKDYKYEKMVLKTFGDMENHLKLHIKNNTNDPIYIDNFSIVKTGRGIDELEKENIEYAKNIKYTDKFYIYGISGEKIISNDRSLPVMKNKGETEQQKFSIQYWGNGTCKIIDTSTGHVLTWIEKLAFLVFSQNTGGTHKNQFWYLKKSTNPNQMGYQIINYLDRSKVLEYVTGKDGKVKDGGLIRIATLDENKPSQYFKFPQKV</sequence>
<dbReference type="GO" id="GO:0051260">
    <property type="term" value="P:protein homooligomerization"/>
    <property type="evidence" value="ECO:0007669"/>
    <property type="project" value="InterPro"/>
</dbReference>
<dbReference type="SUPFAM" id="SSF50370">
    <property type="entry name" value="Ricin B-like lectins"/>
    <property type="match status" value="1"/>
</dbReference>
<dbReference type="GeneID" id="64217383"/>
<gene>
    <name evidence="4" type="ORF">ERICIII_00543</name>
</gene>
<dbReference type="GO" id="GO:0005576">
    <property type="term" value="C:extracellular region"/>
    <property type="evidence" value="ECO:0007669"/>
    <property type="project" value="InterPro"/>
</dbReference>